<evidence type="ECO:0000256" key="3">
    <source>
        <dbReference type="ARBA" id="ARBA00023163"/>
    </source>
</evidence>
<dbReference type="AlphaFoldDB" id="A0A1H3F7K8"/>
<sequence length="305" mass="34437">MASRTHQTLSDLGADGTNSLVIPQGLHDFVDAQVVMEHGQQAIFHKRILSSAFGVEFYNSCPCLGYIIKGEEVFITPTGEEITVGAGEMVLLPRDVFMVTNFSGSDGPLEALLFFFDDTVIREFERQSPGHSAHPTSRIGAYKIDHHNSLNGFMRSMIDIYKTIDGTRELLHTKLMELLFLIAAEDEPMRLRSFLHENCSDSGKRNIRHLMREHCAHNLSVHDYAHLSGRSVSAFNREFKRQFGVAPSKWLIEQRLTRARDAVLSTDASITEIGFEIGYESTSHFIAQFKSMFGTTPKRLRLEQL</sequence>
<dbReference type="InterPro" id="IPR050204">
    <property type="entry name" value="AraC_XylS_family_regulators"/>
</dbReference>
<dbReference type="InterPro" id="IPR054015">
    <property type="entry name" value="ExsA-like_N"/>
</dbReference>
<dbReference type="SMART" id="SM00342">
    <property type="entry name" value="HTH_ARAC"/>
    <property type="match status" value="1"/>
</dbReference>
<dbReference type="Gene3D" id="1.10.10.60">
    <property type="entry name" value="Homeodomain-like"/>
    <property type="match status" value="1"/>
</dbReference>
<keyword evidence="6" id="KW-1185">Reference proteome</keyword>
<dbReference type="InterPro" id="IPR018060">
    <property type="entry name" value="HTH_AraC"/>
</dbReference>
<dbReference type="PANTHER" id="PTHR46796">
    <property type="entry name" value="HTH-TYPE TRANSCRIPTIONAL ACTIVATOR RHAS-RELATED"/>
    <property type="match status" value="1"/>
</dbReference>
<name>A0A1H3F7K8_9RHOB</name>
<dbReference type="InterPro" id="IPR018062">
    <property type="entry name" value="HTH_AraC-typ_CS"/>
</dbReference>
<dbReference type="PRINTS" id="PR00032">
    <property type="entry name" value="HTHARAC"/>
</dbReference>
<dbReference type="GO" id="GO:0003700">
    <property type="term" value="F:DNA-binding transcription factor activity"/>
    <property type="evidence" value="ECO:0007669"/>
    <property type="project" value="InterPro"/>
</dbReference>
<dbReference type="EMBL" id="FNNP01000013">
    <property type="protein sequence ID" value="SDX86827.1"/>
    <property type="molecule type" value="Genomic_DNA"/>
</dbReference>
<dbReference type="Pfam" id="PF12833">
    <property type="entry name" value="HTH_18"/>
    <property type="match status" value="1"/>
</dbReference>
<dbReference type="Pfam" id="PF22200">
    <property type="entry name" value="ExsA_N"/>
    <property type="match status" value="1"/>
</dbReference>
<dbReference type="InterPro" id="IPR020449">
    <property type="entry name" value="Tscrpt_reg_AraC-type_HTH"/>
</dbReference>
<proteinExistence type="predicted"/>
<accession>A0A1H3F7K8</accession>
<evidence type="ECO:0000256" key="1">
    <source>
        <dbReference type="ARBA" id="ARBA00023015"/>
    </source>
</evidence>
<dbReference type="GO" id="GO:0043565">
    <property type="term" value="F:sequence-specific DNA binding"/>
    <property type="evidence" value="ECO:0007669"/>
    <property type="project" value="InterPro"/>
</dbReference>
<dbReference type="Proteomes" id="UP000183400">
    <property type="component" value="Unassembled WGS sequence"/>
</dbReference>
<keyword evidence="3" id="KW-0804">Transcription</keyword>
<dbReference type="PROSITE" id="PS01124">
    <property type="entry name" value="HTH_ARAC_FAMILY_2"/>
    <property type="match status" value="1"/>
</dbReference>
<keyword evidence="2" id="KW-0238">DNA-binding</keyword>
<evidence type="ECO:0000259" key="4">
    <source>
        <dbReference type="PROSITE" id="PS01124"/>
    </source>
</evidence>
<reference evidence="6" key="1">
    <citation type="submission" date="2016-10" db="EMBL/GenBank/DDBJ databases">
        <authorList>
            <person name="Varghese N."/>
            <person name="Submissions S."/>
        </authorList>
    </citation>
    <scope>NUCLEOTIDE SEQUENCE [LARGE SCALE GENOMIC DNA]</scope>
    <source>
        <strain evidence="6">DSM 27839</strain>
    </source>
</reference>
<gene>
    <name evidence="5" type="ORF">SAMN05444358_11383</name>
</gene>
<dbReference type="RefSeq" id="WP_074739247.1">
    <property type="nucleotide sequence ID" value="NZ_FNNP01000013.1"/>
</dbReference>
<organism evidence="5 6">
    <name type="scientific">Ruegeria halocynthiae</name>
    <dbReference type="NCBI Taxonomy" id="985054"/>
    <lineage>
        <taxon>Bacteria</taxon>
        <taxon>Pseudomonadati</taxon>
        <taxon>Pseudomonadota</taxon>
        <taxon>Alphaproteobacteria</taxon>
        <taxon>Rhodobacterales</taxon>
        <taxon>Roseobacteraceae</taxon>
        <taxon>Ruegeria</taxon>
    </lineage>
</organism>
<evidence type="ECO:0000256" key="2">
    <source>
        <dbReference type="ARBA" id="ARBA00023125"/>
    </source>
</evidence>
<protein>
    <submittedName>
        <fullName evidence="5">Transcriptional regulator, AraC family</fullName>
    </submittedName>
</protein>
<dbReference type="STRING" id="985054.SAMN05444358_11383"/>
<feature type="domain" description="HTH araC/xylS-type" evidence="4">
    <location>
        <begin position="205"/>
        <end position="303"/>
    </location>
</feature>
<evidence type="ECO:0000313" key="5">
    <source>
        <dbReference type="EMBL" id="SDX86827.1"/>
    </source>
</evidence>
<dbReference type="InterPro" id="IPR009057">
    <property type="entry name" value="Homeodomain-like_sf"/>
</dbReference>
<keyword evidence="1" id="KW-0805">Transcription regulation</keyword>
<dbReference type="PROSITE" id="PS00041">
    <property type="entry name" value="HTH_ARAC_FAMILY_1"/>
    <property type="match status" value="1"/>
</dbReference>
<dbReference type="SUPFAM" id="SSF46689">
    <property type="entry name" value="Homeodomain-like"/>
    <property type="match status" value="2"/>
</dbReference>
<evidence type="ECO:0000313" key="6">
    <source>
        <dbReference type="Proteomes" id="UP000183400"/>
    </source>
</evidence>